<keyword evidence="2" id="KW-0902">Two-component regulatory system</keyword>
<dbReference type="SMART" id="SM00862">
    <property type="entry name" value="Trans_reg_C"/>
    <property type="match status" value="1"/>
</dbReference>
<dbReference type="Pfam" id="PF00486">
    <property type="entry name" value="Trans_reg_C"/>
    <property type="match status" value="1"/>
</dbReference>
<evidence type="ECO:0000256" key="5">
    <source>
        <dbReference type="ARBA" id="ARBA00023163"/>
    </source>
</evidence>
<dbReference type="EMBL" id="MFPX01000015">
    <property type="protein sequence ID" value="OGH66595.1"/>
    <property type="molecule type" value="Genomic_DNA"/>
</dbReference>
<dbReference type="InterPro" id="IPR001867">
    <property type="entry name" value="OmpR/PhoB-type_DNA-bd"/>
</dbReference>
<evidence type="ECO:0000256" key="2">
    <source>
        <dbReference type="ARBA" id="ARBA00023012"/>
    </source>
</evidence>
<evidence type="ECO:0000256" key="7">
    <source>
        <dbReference type="PROSITE-ProRule" id="PRU01091"/>
    </source>
</evidence>
<evidence type="ECO:0000256" key="4">
    <source>
        <dbReference type="ARBA" id="ARBA00023125"/>
    </source>
</evidence>
<comment type="caution">
    <text evidence="10">The sequence shown here is derived from an EMBL/GenBank/DDBJ whole genome shotgun (WGS) entry which is preliminary data.</text>
</comment>
<dbReference type="GO" id="GO:0000156">
    <property type="term" value="F:phosphorelay response regulator activity"/>
    <property type="evidence" value="ECO:0007669"/>
    <property type="project" value="TreeGrafter"/>
</dbReference>
<dbReference type="Proteomes" id="UP000178742">
    <property type="component" value="Unassembled WGS sequence"/>
</dbReference>
<feature type="domain" description="OmpR/PhoB-type" evidence="9">
    <location>
        <begin position="124"/>
        <end position="222"/>
    </location>
</feature>
<dbReference type="InterPro" id="IPR001789">
    <property type="entry name" value="Sig_transdc_resp-reg_receiver"/>
</dbReference>
<dbReference type="GO" id="GO:0032993">
    <property type="term" value="C:protein-DNA complex"/>
    <property type="evidence" value="ECO:0007669"/>
    <property type="project" value="TreeGrafter"/>
</dbReference>
<dbReference type="GO" id="GO:0005829">
    <property type="term" value="C:cytosol"/>
    <property type="evidence" value="ECO:0007669"/>
    <property type="project" value="TreeGrafter"/>
</dbReference>
<proteinExistence type="predicted"/>
<evidence type="ECO:0000259" key="9">
    <source>
        <dbReference type="PROSITE" id="PS51755"/>
    </source>
</evidence>
<keyword evidence="5" id="KW-0804">Transcription</keyword>
<dbReference type="PROSITE" id="PS51755">
    <property type="entry name" value="OMPR_PHOB"/>
    <property type="match status" value="1"/>
</dbReference>
<dbReference type="STRING" id="1798676.A3B90_00960"/>
<dbReference type="Pfam" id="PF00072">
    <property type="entry name" value="Response_reg"/>
    <property type="match status" value="1"/>
</dbReference>
<name>A0A1F6M4R5_9BACT</name>
<dbReference type="PANTHER" id="PTHR48111:SF22">
    <property type="entry name" value="REGULATOR OF RPOS"/>
    <property type="match status" value="1"/>
</dbReference>
<dbReference type="GO" id="GO:0006355">
    <property type="term" value="P:regulation of DNA-templated transcription"/>
    <property type="evidence" value="ECO:0007669"/>
    <property type="project" value="InterPro"/>
</dbReference>
<gene>
    <name evidence="10" type="ORF">A3B90_00960</name>
</gene>
<feature type="modified residue" description="4-aspartylphosphate" evidence="6">
    <location>
        <position position="51"/>
    </location>
</feature>
<dbReference type="PROSITE" id="PS50110">
    <property type="entry name" value="RESPONSE_REGULATORY"/>
    <property type="match status" value="1"/>
</dbReference>
<evidence type="ECO:0000313" key="10">
    <source>
        <dbReference type="EMBL" id="OGH66595.1"/>
    </source>
</evidence>
<dbReference type="InterPro" id="IPR011006">
    <property type="entry name" value="CheY-like_superfamily"/>
</dbReference>
<dbReference type="InterPro" id="IPR039420">
    <property type="entry name" value="WalR-like"/>
</dbReference>
<organism evidence="10 11">
    <name type="scientific">Candidatus Magasanikbacteria bacterium RIFCSPHIGHO2_02_FULL_41_13</name>
    <dbReference type="NCBI Taxonomy" id="1798676"/>
    <lineage>
        <taxon>Bacteria</taxon>
        <taxon>Candidatus Magasanikiibacteriota</taxon>
    </lineage>
</organism>
<dbReference type="Gene3D" id="6.10.250.690">
    <property type="match status" value="1"/>
</dbReference>
<dbReference type="SUPFAM" id="SSF52172">
    <property type="entry name" value="CheY-like"/>
    <property type="match status" value="1"/>
</dbReference>
<evidence type="ECO:0000259" key="8">
    <source>
        <dbReference type="PROSITE" id="PS50110"/>
    </source>
</evidence>
<feature type="DNA-binding region" description="OmpR/PhoB-type" evidence="7">
    <location>
        <begin position="124"/>
        <end position="222"/>
    </location>
</feature>
<evidence type="ECO:0000313" key="11">
    <source>
        <dbReference type="Proteomes" id="UP000178742"/>
    </source>
</evidence>
<keyword evidence="4 7" id="KW-0238">DNA-binding</keyword>
<evidence type="ECO:0000256" key="1">
    <source>
        <dbReference type="ARBA" id="ARBA00022553"/>
    </source>
</evidence>
<evidence type="ECO:0000256" key="3">
    <source>
        <dbReference type="ARBA" id="ARBA00023015"/>
    </source>
</evidence>
<keyword evidence="1 6" id="KW-0597">Phosphoprotein</keyword>
<sequence>MRILLVEDQDDLRTSLQIRLQEECFVVDIASDGEKGSFLARSNDYDIIILDNHLPKKNGIEICRDIRESKKQVPIIVLSVLDDTDQKIELLEAGADDYLTKPFSFYELMARIRAILRRPQKLVQSLFQIDDLLLDAQKHEVRRGNTEIYLTKKEFMLLEFLLRHIGSVVSRGDILEHVWDIHADPFSNTIETHILSLRKKIDTAGKHKLIHNISGRGYKIGLKK</sequence>
<dbReference type="InterPro" id="IPR036388">
    <property type="entry name" value="WH-like_DNA-bd_sf"/>
</dbReference>
<feature type="domain" description="Response regulatory" evidence="8">
    <location>
        <begin position="2"/>
        <end position="116"/>
    </location>
</feature>
<dbReference type="GO" id="GO:0000976">
    <property type="term" value="F:transcription cis-regulatory region binding"/>
    <property type="evidence" value="ECO:0007669"/>
    <property type="project" value="TreeGrafter"/>
</dbReference>
<dbReference type="FunFam" id="1.10.10.10:FF:000005">
    <property type="entry name" value="Two-component system response regulator"/>
    <property type="match status" value="1"/>
</dbReference>
<dbReference type="AlphaFoldDB" id="A0A1F6M4R5"/>
<dbReference type="CDD" id="cd00383">
    <property type="entry name" value="trans_reg_C"/>
    <property type="match status" value="1"/>
</dbReference>
<keyword evidence="3" id="KW-0805">Transcription regulation</keyword>
<dbReference type="SMART" id="SM00448">
    <property type="entry name" value="REC"/>
    <property type="match status" value="1"/>
</dbReference>
<dbReference type="Gene3D" id="1.10.10.10">
    <property type="entry name" value="Winged helix-like DNA-binding domain superfamily/Winged helix DNA-binding domain"/>
    <property type="match status" value="1"/>
</dbReference>
<protein>
    <submittedName>
        <fullName evidence="10">DNA-binding response regulator</fullName>
    </submittedName>
</protein>
<dbReference type="Gene3D" id="3.40.50.2300">
    <property type="match status" value="1"/>
</dbReference>
<accession>A0A1F6M4R5</accession>
<dbReference type="PANTHER" id="PTHR48111">
    <property type="entry name" value="REGULATOR OF RPOS"/>
    <property type="match status" value="1"/>
</dbReference>
<reference evidence="10 11" key="1">
    <citation type="journal article" date="2016" name="Nat. Commun.">
        <title>Thousands of microbial genomes shed light on interconnected biogeochemical processes in an aquifer system.</title>
        <authorList>
            <person name="Anantharaman K."/>
            <person name="Brown C.T."/>
            <person name="Hug L.A."/>
            <person name="Sharon I."/>
            <person name="Castelle C.J."/>
            <person name="Probst A.J."/>
            <person name="Thomas B.C."/>
            <person name="Singh A."/>
            <person name="Wilkins M.J."/>
            <person name="Karaoz U."/>
            <person name="Brodie E.L."/>
            <person name="Williams K.H."/>
            <person name="Hubbard S.S."/>
            <person name="Banfield J.F."/>
        </authorList>
    </citation>
    <scope>NUCLEOTIDE SEQUENCE [LARGE SCALE GENOMIC DNA]</scope>
</reference>
<evidence type="ECO:0000256" key="6">
    <source>
        <dbReference type="PROSITE-ProRule" id="PRU00169"/>
    </source>
</evidence>